<keyword evidence="2" id="KW-0479">Metal-binding</keyword>
<proteinExistence type="predicted"/>
<keyword evidence="4" id="KW-1185">Reference proteome</keyword>
<sequence length="181" mass="19806">MDHAQTLIVDGTLVPCWDCKHTQGPYSGKHHTPGLNLHIASTLTGKLIWVGSTHDTKALQLIGFLDIFPDTPPLGDKGYIGLGMTTPIREQPRGGLTGWQKEYSKTINSLRAPVERAIAQVKTWRTLHTGYRRPLHTFPQTITAATALEFCKTVLNNPPGAVTRAATSNFPIYSDGAPLRP</sequence>
<evidence type="ECO:0000313" key="4">
    <source>
        <dbReference type="Proteomes" id="UP000263928"/>
    </source>
</evidence>
<dbReference type="Proteomes" id="UP000263928">
    <property type="component" value="Unassembled WGS sequence"/>
</dbReference>
<protein>
    <submittedName>
        <fullName evidence="3">Harbinger transposase-derived nuclease domain</fullName>
    </submittedName>
</protein>
<evidence type="ECO:0000256" key="1">
    <source>
        <dbReference type="ARBA" id="ARBA00001968"/>
    </source>
</evidence>
<dbReference type="Pfam" id="PF13359">
    <property type="entry name" value="DDE_Tnp_4"/>
    <property type="match status" value="1"/>
</dbReference>
<organism evidence="3 4">
    <name type="scientific">Propionibacterium australiense</name>
    <dbReference type="NCBI Taxonomy" id="119981"/>
    <lineage>
        <taxon>Bacteria</taxon>
        <taxon>Bacillati</taxon>
        <taxon>Actinomycetota</taxon>
        <taxon>Actinomycetes</taxon>
        <taxon>Propionibacteriales</taxon>
        <taxon>Propionibacteriaceae</taxon>
        <taxon>Propionibacterium</taxon>
    </lineage>
</organism>
<dbReference type="GO" id="GO:0046872">
    <property type="term" value="F:metal ion binding"/>
    <property type="evidence" value="ECO:0007669"/>
    <property type="project" value="UniProtKB-KW"/>
</dbReference>
<dbReference type="InterPro" id="IPR027806">
    <property type="entry name" value="HARBI1_dom"/>
</dbReference>
<comment type="cofactor">
    <cofactor evidence="1">
        <name>a divalent metal cation</name>
        <dbReference type="ChEBI" id="CHEBI:60240"/>
    </cofactor>
</comment>
<reference evidence="4" key="1">
    <citation type="submission" date="2018-08" db="EMBL/GenBank/DDBJ databases">
        <authorList>
            <person name="Hornung B."/>
        </authorList>
    </citation>
    <scope>NUCLEOTIDE SEQUENCE [LARGE SCALE GENOMIC DNA]</scope>
</reference>
<accession>A0A383SB98</accession>
<evidence type="ECO:0000256" key="2">
    <source>
        <dbReference type="ARBA" id="ARBA00022723"/>
    </source>
</evidence>
<dbReference type="EMBL" id="UNQJ01000039">
    <property type="protein sequence ID" value="SYZ34659.1"/>
    <property type="molecule type" value="Genomic_DNA"/>
</dbReference>
<name>A0A383SB98_9ACTN</name>
<dbReference type="AlphaFoldDB" id="A0A383SB98"/>
<evidence type="ECO:0000313" key="3">
    <source>
        <dbReference type="EMBL" id="SYZ34659.1"/>
    </source>
</evidence>
<gene>
    <name evidence="3" type="ORF">PROPAUS_2713</name>
</gene>